<dbReference type="Proteomes" id="UP001060215">
    <property type="component" value="Chromosome 2"/>
</dbReference>
<proteinExistence type="predicted"/>
<dbReference type="EMBL" id="CM045759">
    <property type="protein sequence ID" value="KAI8018408.1"/>
    <property type="molecule type" value="Genomic_DNA"/>
</dbReference>
<comment type="caution">
    <text evidence="1">The sequence shown here is derived from an EMBL/GenBank/DDBJ whole genome shotgun (WGS) entry which is preliminary data.</text>
</comment>
<evidence type="ECO:0000313" key="2">
    <source>
        <dbReference type="Proteomes" id="UP001060215"/>
    </source>
</evidence>
<evidence type="ECO:0000313" key="1">
    <source>
        <dbReference type="EMBL" id="KAI8018408.1"/>
    </source>
</evidence>
<gene>
    <name evidence="1" type="ORF">LOK49_LG04G02022</name>
</gene>
<protein>
    <submittedName>
        <fullName evidence="1">Uncharacterized protein</fullName>
    </submittedName>
</protein>
<organism evidence="1 2">
    <name type="scientific">Camellia lanceoleosa</name>
    <dbReference type="NCBI Taxonomy" id="1840588"/>
    <lineage>
        <taxon>Eukaryota</taxon>
        <taxon>Viridiplantae</taxon>
        <taxon>Streptophyta</taxon>
        <taxon>Embryophyta</taxon>
        <taxon>Tracheophyta</taxon>
        <taxon>Spermatophyta</taxon>
        <taxon>Magnoliopsida</taxon>
        <taxon>eudicotyledons</taxon>
        <taxon>Gunneridae</taxon>
        <taxon>Pentapetalae</taxon>
        <taxon>asterids</taxon>
        <taxon>Ericales</taxon>
        <taxon>Theaceae</taxon>
        <taxon>Camellia</taxon>
    </lineage>
</organism>
<reference evidence="1 2" key="1">
    <citation type="journal article" date="2022" name="Plant J.">
        <title>Chromosome-level genome of Camellia lanceoleosa provides a valuable resource for understanding genome evolution and self-incompatibility.</title>
        <authorList>
            <person name="Gong W."/>
            <person name="Xiao S."/>
            <person name="Wang L."/>
            <person name="Liao Z."/>
            <person name="Chang Y."/>
            <person name="Mo W."/>
            <person name="Hu G."/>
            <person name="Li W."/>
            <person name="Zhao G."/>
            <person name="Zhu H."/>
            <person name="Hu X."/>
            <person name="Ji K."/>
            <person name="Xiang X."/>
            <person name="Song Q."/>
            <person name="Yuan D."/>
            <person name="Jin S."/>
            <person name="Zhang L."/>
        </authorList>
    </citation>
    <scope>NUCLEOTIDE SEQUENCE [LARGE SCALE GENOMIC DNA]</scope>
    <source>
        <strain evidence="1">SQ_2022a</strain>
    </source>
</reference>
<keyword evidence="2" id="KW-1185">Reference proteome</keyword>
<name>A0ACC0HY44_9ERIC</name>
<sequence length="121" mass="13447">MLDLKTEKKKLPSQPLLKLAKNREKAQNNRSEAIQIMYADHPHLISLPTTTTSLYTAAADDDVPSSTAFRRPDLPEAAEDGPDGRDWGRDLLDHGGAALVRVEQHWLGRRLLDHGVDCSPL</sequence>
<accession>A0ACC0HY44</accession>